<feature type="region of interest" description="Disordered" evidence="2">
    <location>
        <begin position="109"/>
        <end position="128"/>
    </location>
</feature>
<comment type="similarity">
    <text evidence="1">Belongs to the UPF0161 family.</text>
</comment>
<reference evidence="3" key="1">
    <citation type="journal article" date="2014" name="Int. J. Syst. Evol. Microbiol.">
        <title>Complete genome sequence of Corynebacterium casei LMG S-19264T (=DSM 44701T), isolated from a smear-ripened cheese.</title>
        <authorList>
            <consortium name="US DOE Joint Genome Institute (JGI-PGF)"/>
            <person name="Walter F."/>
            <person name="Albersmeier A."/>
            <person name="Kalinowski J."/>
            <person name="Ruckert C."/>
        </authorList>
    </citation>
    <scope>NUCLEOTIDE SEQUENCE</scope>
    <source>
        <strain evidence="3">VKM Ac-1940</strain>
    </source>
</reference>
<dbReference type="PANTHER" id="PTHR33383:SF1">
    <property type="entry name" value="MEMBRANE PROTEIN INSERTION EFFICIENCY FACTOR-RELATED"/>
    <property type="match status" value="1"/>
</dbReference>
<comment type="function">
    <text evidence="1">Could be involved in insertion of integral membrane proteins into the membrane.</text>
</comment>
<organism evidence="3 4">
    <name type="scientific">Microbacterium dextranolyticum</name>
    <dbReference type="NCBI Taxonomy" id="36806"/>
    <lineage>
        <taxon>Bacteria</taxon>
        <taxon>Bacillati</taxon>
        <taxon>Actinomycetota</taxon>
        <taxon>Actinomycetes</taxon>
        <taxon>Micrococcales</taxon>
        <taxon>Microbacteriaceae</taxon>
        <taxon>Microbacterium</taxon>
    </lineage>
</organism>
<evidence type="ECO:0000313" key="4">
    <source>
        <dbReference type="Proteomes" id="UP001142291"/>
    </source>
</evidence>
<gene>
    <name evidence="3" type="ORF">GCM10017591_08020</name>
</gene>
<dbReference type="EMBL" id="BSER01000004">
    <property type="protein sequence ID" value="GLJ94740.1"/>
    <property type="molecule type" value="Genomic_DNA"/>
</dbReference>
<evidence type="ECO:0000256" key="1">
    <source>
        <dbReference type="HAMAP-Rule" id="MF_00386"/>
    </source>
</evidence>
<sequence length="128" mass="13425">MSVTTLPSYSLGSGVLQASGLAGSVPLLPRNLGLALLHGYRATISHVYGDVCKYYPSCSAYAVGAVQQHGLLKGSALTAARLARCHPWAQGGIDDVPLHPHFRHELTRHGFVVPSTDGGPLGASPRKD</sequence>
<dbReference type="AlphaFoldDB" id="A0A9W6M5L1"/>
<dbReference type="NCBIfam" id="TIGR00278">
    <property type="entry name" value="membrane protein insertion efficiency factor YidD"/>
    <property type="match status" value="1"/>
</dbReference>
<dbReference type="GO" id="GO:0005886">
    <property type="term" value="C:plasma membrane"/>
    <property type="evidence" value="ECO:0007669"/>
    <property type="project" value="UniProtKB-SubCell"/>
</dbReference>
<dbReference type="InterPro" id="IPR002696">
    <property type="entry name" value="Membr_insert_effic_factor_YidD"/>
</dbReference>
<keyword evidence="1" id="KW-1003">Cell membrane</keyword>
<accession>A0A9W6M5L1</accession>
<dbReference type="RefSeq" id="WP_271202464.1">
    <property type="nucleotide sequence ID" value="NZ_BAAAUR010000003.1"/>
</dbReference>
<proteinExistence type="inferred from homology"/>
<evidence type="ECO:0000256" key="2">
    <source>
        <dbReference type="SAM" id="MobiDB-lite"/>
    </source>
</evidence>
<dbReference type="HAMAP" id="MF_00386">
    <property type="entry name" value="UPF0161_YidD"/>
    <property type="match status" value="1"/>
</dbReference>
<dbReference type="Proteomes" id="UP001142291">
    <property type="component" value="Unassembled WGS sequence"/>
</dbReference>
<keyword evidence="4" id="KW-1185">Reference proteome</keyword>
<protein>
    <recommendedName>
        <fullName evidence="1">Putative membrane protein insertion efficiency factor</fullName>
    </recommendedName>
</protein>
<dbReference type="Pfam" id="PF01809">
    <property type="entry name" value="YidD"/>
    <property type="match status" value="1"/>
</dbReference>
<dbReference type="SMART" id="SM01234">
    <property type="entry name" value="Haemolytic"/>
    <property type="match status" value="1"/>
</dbReference>
<keyword evidence="1" id="KW-0472">Membrane</keyword>
<dbReference type="PANTHER" id="PTHR33383">
    <property type="entry name" value="MEMBRANE PROTEIN INSERTION EFFICIENCY FACTOR-RELATED"/>
    <property type="match status" value="1"/>
</dbReference>
<evidence type="ECO:0000313" key="3">
    <source>
        <dbReference type="EMBL" id="GLJ94740.1"/>
    </source>
</evidence>
<name>A0A9W6M5L1_9MICO</name>
<reference evidence="3" key="2">
    <citation type="submission" date="2023-01" db="EMBL/GenBank/DDBJ databases">
        <authorList>
            <person name="Sun Q."/>
            <person name="Evtushenko L."/>
        </authorList>
    </citation>
    <scope>NUCLEOTIDE SEQUENCE</scope>
    <source>
        <strain evidence="3">VKM Ac-1940</strain>
    </source>
</reference>
<comment type="subcellular location">
    <subcellularLocation>
        <location evidence="1">Cell membrane</location>
        <topology evidence="1">Peripheral membrane protein</topology>
        <orientation evidence="1">Cytoplasmic side</orientation>
    </subcellularLocation>
</comment>
<comment type="caution">
    <text evidence="3">The sequence shown here is derived from an EMBL/GenBank/DDBJ whole genome shotgun (WGS) entry which is preliminary data.</text>
</comment>